<dbReference type="PANTHER" id="PTHR46577:SF1">
    <property type="entry name" value="HTH-TYPE TRANSCRIPTIONAL REGULATORY PROTEIN GABR"/>
    <property type="match status" value="1"/>
</dbReference>
<feature type="domain" description="HTH gntR-type" evidence="6">
    <location>
        <begin position="12"/>
        <end position="80"/>
    </location>
</feature>
<evidence type="ECO:0000259" key="6">
    <source>
        <dbReference type="PROSITE" id="PS50949"/>
    </source>
</evidence>
<dbReference type="PANTHER" id="PTHR46577">
    <property type="entry name" value="HTH-TYPE TRANSCRIPTIONAL REGULATORY PROTEIN GABR"/>
    <property type="match status" value="1"/>
</dbReference>
<keyword evidence="4 7" id="KW-0238">DNA-binding</keyword>
<dbReference type="CDD" id="cd00609">
    <property type="entry name" value="AAT_like"/>
    <property type="match status" value="1"/>
</dbReference>
<dbReference type="SUPFAM" id="SSF46785">
    <property type="entry name" value="Winged helix' DNA-binding domain"/>
    <property type="match status" value="1"/>
</dbReference>
<gene>
    <name evidence="7" type="ORF">DFP90_101719</name>
</gene>
<dbReference type="Gene3D" id="1.10.10.10">
    <property type="entry name" value="Winged helix-like DNA-binding domain superfamily/Winged helix DNA-binding domain"/>
    <property type="match status" value="1"/>
</dbReference>
<accession>A0A3D9HWY9</accession>
<dbReference type="InterPro" id="IPR015424">
    <property type="entry name" value="PyrdxlP-dep_Trfase"/>
</dbReference>
<evidence type="ECO:0000256" key="3">
    <source>
        <dbReference type="ARBA" id="ARBA00023015"/>
    </source>
</evidence>
<dbReference type="InterPro" id="IPR036388">
    <property type="entry name" value="WH-like_DNA-bd_sf"/>
</dbReference>
<dbReference type="SUPFAM" id="SSF53383">
    <property type="entry name" value="PLP-dependent transferases"/>
    <property type="match status" value="1"/>
</dbReference>
<dbReference type="SMART" id="SM00345">
    <property type="entry name" value="HTH_GNTR"/>
    <property type="match status" value="1"/>
</dbReference>
<dbReference type="Pfam" id="PF00392">
    <property type="entry name" value="GntR"/>
    <property type="match status" value="1"/>
</dbReference>
<reference evidence="7 8" key="1">
    <citation type="submission" date="2018-07" db="EMBL/GenBank/DDBJ databases">
        <title>Genomic Encyclopedia of Type Strains, Phase III (KMG-III): the genomes of soil and plant-associated and newly described type strains.</title>
        <authorList>
            <person name="Whitman W."/>
        </authorList>
    </citation>
    <scope>NUCLEOTIDE SEQUENCE [LARGE SCALE GENOMIC DNA]</scope>
    <source>
        <strain evidence="7 8">CECT 8488</strain>
    </source>
</reference>
<keyword evidence="5" id="KW-0804">Transcription</keyword>
<dbReference type="InterPro" id="IPR015421">
    <property type="entry name" value="PyrdxlP-dep_Trfase_major"/>
</dbReference>
<name>A0A3D9HWY9_9PROT</name>
<comment type="caution">
    <text evidence="7">The sequence shown here is derived from an EMBL/GenBank/DDBJ whole genome shotgun (WGS) entry which is preliminary data.</text>
</comment>
<dbReference type="InterPro" id="IPR036390">
    <property type="entry name" value="WH_DNA-bd_sf"/>
</dbReference>
<evidence type="ECO:0000313" key="7">
    <source>
        <dbReference type="EMBL" id="RED53920.1"/>
    </source>
</evidence>
<dbReference type="GO" id="GO:0003700">
    <property type="term" value="F:DNA-binding transcription factor activity"/>
    <property type="evidence" value="ECO:0007669"/>
    <property type="project" value="InterPro"/>
</dbReference>
<evidence type="ECO:0000313" key="8">
    <source>
        <dbReference type="Proteomes" id="UP000256845"/>
    </source>
</evidence>
<keyword evidence="2" id="KW-0663">Pyridoxal phosphate</keyword>
<evidence type="ECO:0000256" key="1">
    <source>
        <dbReference type="ARBA" id="ARBA00005384"/>
    </source>
</evidence>
<keyword evidence="3" id="KW-0805">Transcription regulation</keyword>
<dbReference type="InterPro" id="IPR051446">
    <property type="entry name" value="HTH_trans_reg/aminotransferase"/>
</dbReference>
<dbReference type="AlphaFoldDB" id="A0A3D9HWY9"/>
<proteinExistence type="inferred from homology"/>
<comment type="similarity">
    <text evidence="1">In the C-terminal section; belongs to the class-I pyridoxal-phosphate-dependent aminotransferase family.</text>
</comment>
<organism evidence="7 8">
    <name type="scientific">Aestuariispira insulae</name>
    <dbReference type="NCBI Taxonomy" id="1461337"/>
    <lineage>
        <taxon>Bacteria</taxon>
        <taxon>Pseudomonadati</taxon>
        <taxon>Pseudomonadota</taxon>
        <taxon>Alphaproteobacteria</taxon>
        <taxon>Rhodospirillales</taxon>
        <taxon>Kiloniellaceae</taxon>
        <taxon>Aestuariispira</taxon>
    </lineage>
</organism>
<dbReference type="Pfam" id="PF00155">
    <property type="entry name" value="Aminotran_1_2"/>
    <property type="match status" value="1"/>
</dbReference>
<dbReference type="CDD" id="cd07377">
    <property type="entry name" value="WHTH_GntR"/>
    <property type="match status" value="1"/>
</dbReference>
<protein>
    <submittedName>
        <fullName evidence="7">DNA-binding transcriptional MocR family regulator</fullName>
    </submittedName>
</protein>
<evidence type="ECO:0000256" key="4">
    <source>
        <dbReference type="ARBA" id="ARBA00023125"/>
    </source>
</evidence>
<dbReference type="EMBL" id="QRDW01000001">
    <property type="protein sequence ID" value="RED53920.1"/>
    <property type="molecule type" value="Genomic_DNA"/>
</dbReference>
<evidence type="ECO:0000256" key="5">
    <source>
        <dbReference type="ARBA" id="ARBA00023163"/>
    </source>
</evidence>
<evidence type="ECO:0000256" key="2">
    <source>
        <dbReference type="ARBA" id="ARBA00022898"/>
    </source>
</evidence>
<dbReference type="InterPro" id="IPR004839">
    <property type="entry name" value="Aminotransferase_I/II_large"/>
</dbReference>
<dbReference type="GO" id="GO:0003677">
    <property type="term" value="F:DNA binding"/>
    <property type="evidence" value="ECO:0007669"/>
    <property type="project" value="UniProtKB-KW"/>
</dbReference>
<dbReference type="InterPro" id="IPR000524">
    <property type="entry name" value="Tscrpt_reg_HTH_GntR"/>
</dbReference>
<sequence length="471" mass="51240">MEMIRDNAPETGPKYPHLEQLFRRAIEDGTLTPGDKLPPLRQASWEAGCSLGTMARVYSALERQGLVTSEVGRGTFVKEPDSLTANVILPPGSGGSADLSMINLVQNEIHHSQAENLVRQAMARAAEKLPSVMITGYGDGSGHHEMKPRLMPLLDPSLQDLNPGDLILTHGVQHALYTILSRMAGKGDGVAVEPLSYPGIRAIIAQHGLTCHSVETDEDGILPDSLDMVCRDGRVRLLLTSPTGQNPTGITTSLERRQAICEVARRRDLLIVEDDIYGHLYPESPPPYAALLPEQSIYLTGLSKRVAPALRVGLALVPTRQNLLMAQTITTQCWMVSPLLAAAAADIAERDDQLSKMADDCIARSKARAATLSKRLGGLVQGIEACRPHAWITLPEGVTDEMLEPIAKSHGVLITEGYRFSNRIIADHGHIRVALLSCPTDRQFELGIERLALALEQIRQQAEPAPDMSFV</sequence>
<dbReference type="Proteomes" id="UP000256845">
    <property type="component" value="Unassembled WGS sequence"/>
</dbReference>
<dbReference type="Gene3D" id="3.90.1150.10">
    <property type="entry name" value="Aspartate Aminotransferase, domain 1"/>
    <property type="match status" value="1"/>
</dbReference>
<dbReference type="InterPro" id="IPR015422">
    <property type="entry name" value="PyrdxlP-dep_Trfase_small"/>
</dbReference>
<dbReference type="Gene3D" id="3.40.640.10">
    <property type="entry name" value="Type I PLP-dependent aspartate aminotransferase-like (Major domain)"/>
    <property type="match status" value="1"/>
</dbReference>
<keyword evidence="8" id="KW-1185">Reference proteome</keyword>
<dbReference type="GO" id="GO:0030170">
    <property type="term" value="F:pyridoxal phosphate binding"/>
    <property type="evidence" value="ECO:0007669"/>
    <property type="project" value="InterPro"/>
</dbReference>
<dbReference type="PROSITE" id="PS50949">
    <property type="entry name" value="HTH_GNTR"/>
    <property type="match status" value="1"/>
</dbReference>